<comment type="caution">
    <text evidence="2">The sequence shown here is derived from an EMBL/GenBank/DDBJ whole genome shotgun (WGS) entry which is preliminary data.</text>
</comment>
<keyword evidence="3" id="KW-1185">Reference proteome</keyword>
<evidence type="ECO:0000313" key="2">
    <source>
        <dbReference type="EMBL" id="TWH05488.1"/>
    </source>
</evidence>
<dbReference type="Pfam" id="PF02104">
    <property type="entry name" value="SURF1"/>
    <property type="match status" value="1"/>
</dbReference>
<dbReference type="GO" id="GO:0005886">
    <property type="term" value="C:plasma membrane"/>
    <property type="evidence" value="ECO:0007669"/>
    <property type="project" value="UniProtKB-SubCell"/>
</dbReference>
<dbReference type="RefSeq" id="WP_315969095.1">
    <property type="nucleotide sequence ID" value="NZ_VLJS01000090.1"/>
</dbReference>
<protein>
    <recommendedName>
        <fullName evidence="1">SURF1-like protein</fullName>
    </recommendedName>
</protein>
<comment type="similarity">
    <text evidence="1">Belongs to the SURF1 family.</text>
</comment>
<dbReference type="AlphaFoldDB" id="A0A562D7A9"/>
<keyword evidence="1" id="KW-0472">Membrane</keyword>
<organism evidence="2 3">
    <name type="scientific">Pseudoxanthomonas taiwanensis J19</name>
    <dbReference type="NCBI Taxonomy" id="935569"/>
    <lineage>
        <taxon>Bacteria</taxon>
        <taxon>Pseudomonadati</taxon>
        <taxon>Pseudomonadota</taxon>
        <taxon>Gammaproteobacteria</taxon>
        <taxon>Lysobacterales</taxon>
        <taxon>Lysobacteraceae</taxon>
        <taxon>Pseudoxanthomonas</taxon>
    </lineage>
</organism>
<dbReference type="PROSITE" id="PS50895">
    <property type="entry name" value="SURF1"/>
    <property type="match status" value="1"/>
</dbReference>
<accession>A0A562D7A9</accession>
<sequence>MSRRLPSWAGWGLALAVAAACCGLGTWQLQRMHAKQALLDASAQVLAERRPQPLALAADPARARGYDWASGRGRFADLPAVLLDNQNRDSRPGVRAYRVFEPEDGLPLLVDLGWLP</sequence>
<keyword evidence="1" id="KW-1003">Cell membrane</keyword>
<name>A0A562D7A9_9GAMM</name>
<dbReference type="PROSITE" id="PS51257">
    <property type="entry name" value="PROKAR_LIPOPROTEIN"/>
    <property type="match status" value="1"/>
</dbReference>
<evidence type="ECO:0000313" key="3">
    <source>
        <dbReference type="Proteomes" id="UP000321583"/>
    </source>
</evidence>
<dbReference type="Proteomes" id="UP000321583">
    <property type="component" value="Unassembled WGS sequence"/>
</dbReference>
<comment type="subcellular location">
    <subcellularLocation>
        <location evidence="1">Cell membrane</location>
        <topology evidence="1">Multi-pass membrane protein</topology>
    </subcellularLocation>
</comment>
<proteinExistence type="inferred from homology"/>
<evidence type="ECO:0000256" key="1">
    <source>
        <dbReference type="RuleBase" id="RU363076"/>
    </source>
</evidence>
<feature type="non-terminal residue" evidence="2">
    <location>
        <position position="116"/>
    </location>
</feature>
<dbReference type="InterPro" id="IPR002994">
    <property type="entry name" value="Surf1/Shy1"/>
</dbReference>
<dbReference type="EMBL" id="VLJS01000090">
    <property type="protein sequence ID" value="TWH05488.1"/>
    <property type="molecule type" value="Genomic_DNA"/>
</dbReference>
<gene>
    <name evidence="2" type="ORF">L613_005900000010</name>
</gene>
<reference evidence="2 3" key="1">
    <citation type="submission" date="2019-07" db="EMBL/GenBank/DDBJ databases">
        <title>Genome sequencing of lignin-degrading bacterial isolates.</title>
        <authorList>
            <person name="Gladden J."/>
        </authorList>
    </citation>
    <scope>NUCLEOTIDE SEQUENCE [LARGE SCALE GENOMIC DNA]</scope>
    <source>
        <strain evidence="2 3">J19</strain>
    </source>
</reference>